<evidence type="ECO:0000313" key="1">
    <source>
        <dbReference type="EMBL" id="TWR29593.1"/>
    </source>
</evidence>
<organism evidence="1 2">
    <name type="scientific">Mucilaginibacter pallidiroseus</name>
    <dbReference type="NCBI Taxonomy" id="2599295"/>
    <lineage>
        <taxon>Bacteria</taxon>
        <taxon>Pseudomonadati</taxon>
        <taxon>Bacteroidota</taxon>
        <taxon>Sphingobacteriia</taxon>
        <taxon>Sphingobacteriales</taxon>
        <taxon>Sphingobacteriaceae</taxon>
        <taxon>Mucilaginibacter</taxon>
    </lineage>
</organism>
<name>A0A563UE75_9SPHI</name>
<dbReference type="EMBL" id="VOEJ01000003">
    <property type="protein sequence ID" value="TWR29593.1"/>
    <property type="molecule type" value="Genomic_DNA"/>
</dbReference>
<evidence type="ECO:0000313" key="2">
    <source>
        <dbReference type="Proteomes" id="UP000320042"/>
    </source>
</evidence>
<evidence type="ECO:0008006" key="3">
    <source>
        <dbReference type="Google" id="ProtNLM"/>
    </source>
</evidence>
<reference evidence="1 2" key="1">
    <citation type="submission" date="2019-07" db="EMBL/GenBank/DDBJ databases">
        <authorList>
            <person name="Kim J."/>
        </authorList>
    </citation>
    <scope>NUCLEOTIDE SEQUENCE [LARGE SCALE GENOMIC DNA]</scope>
    <source>
        <strain evidence="2">dk17</strain>
    </source>
</reference>
<sequence length="216" mass="25551">MIDKLFDKLMNGFMVLFADRIKAFWDKMPEKDMQKLFADVLVYANTHPETFKREVAEVQFNKQLQPFPIVVEALAKGTDRWGDYFVEQMDHIFERAKSSTNPQFVVDHLIEYAQIERDTLPFVKKIVDRLYKELFSDNIVTKSAAISILPRYLKNPLVDNQKAMIRELQNKLINPKWRIRYTAYIALKAEKLLPKGFRLSFSDMVLRLYYGRPLTF</sequence>
<dbReference type="InterPro" id="IPR016024">
    <property type="entry name" value="ARM-type_fold"/>
</dbReference>
<proteinExistence type="predicted"/>
<dbReference type="SUPFAM" id="SSF48371">
    <property type="entry name" value="ARM repeat"/>
    <property type="match status" value="1"/>
</dbReference>
<dbReference type="AlphaFoldDB" id="A0A563UE75"/>
<protein>
    <recommendedName>
        <fullName evidence="3">DNA alkylation repair enzyme</fullName>
    </recommendedName>
</protein>
<gene>
    <name evidence="1" type="ORF">FPZ43_06925</name>
</gene>
<keyword evidence="2" id="KW-1185">Reference proteome</keyword>
<dbReference type="Proteomes" id="UP000320042">
    <property type="component" value="Unassembled WGS sequence"/>
</dbReference>
<comment type="caution">
    <text evidence="1">The sequence shown here is derived from an EMBL/GenBank/DDBJ whole genome shotgun (WGS) entry which is preliminary data.</text>
</comment>
<accession>A0A563UE75</accession>